<dbReference type="AlphaFoldDB" id="A0A1G2CWH7"/>
<comment type="caution">
    <text evidence="2">The sequence shown here is derived from an EMBL/GenBank/DDBJ whole genome shotgun (WGS) entry which is preliminary data.</text>
</comment>
<accession>A0A1G2CWH7</accession>
<dbReference type="Proteomes" id="UP000177122">
    <property type="component" value="Unassembled WGS sequence"/>
</dbReference>
<organism evidence="2 3">
    <name type="scientific">Candidatus Lloydbacteria bacterium RIFCSPHIGHO2_01_FULL_49_22</name>
    <dbReference type="NCBI Taxonomy" id="1798658"/>
    <lineage>
        <taxon>Bacteria</taxon>
        <taxon>Candidatus Lloydiibacteriota</taxon>
    </lineage>
</organism>
<evidence type="ECO:0000313" key="3">
    <source>
        <dbReference type="Proteomes" id="UP000177122"/>
    </source>
</evidence>
<proteinExistence type="predicted"/>
<reference evidence="2 3" key="1">
    <citation type="journal article" date="2016" name="Nat. Commun.">
        <title>Thousands of microbial genomes shed light on interconnected biogeochemical processes in an aquifer system.</title>
        <authorList>
            <person name="Anantharaman K."/>
            <person name="Brown C.T."/>
            <person name="Hug L.A."/>
            <person name="Sharon I."/>
            <person name="Castelle C.J."/>
            <person name="Probst A.J."/>
            <person name="Thomas B.C."/>
            <person name="Singh A."/>
            <person name="Wilkins M.J."/>
            <person name="Karaoz U."/>
            <person name="Brodie E.L."/>
            <person name="Williams K.H."/>
            <person name="Hubbard S.S."/>
            <person name="Banfield J.F."/>
        </authorList>
    </citation>
    <scope>NUCLEOTIDE SEQUENCE [LARGE SCALE GENOMIC DNA]</scope>
</reference>
<keyword evidence="1" id="KW-0812">Transmembrane</keyword>
<sequence>MFQITHKENGQEFLLLTRTENFLMTAAFVVSGALSLLVGNSAMLLVFVVFGFYLFPKIQPRIKQVVASGIKTDVGTLWAGALLTPGIVGA</sequence>
<evidence type="ECO:0000313" key="2">
    <source>
        <dbReference type="EMBL" id="OGZ05592.1"/>
    </source>
</evidence>
<gene>
    <name evidence="2" type="ORF">A2845_04495</name>
</gene>
<name>A0A1G2CWH7_9BACT</name>
<keyword evidence="1" id="KW-1133">Transmembrane helix</keyword>
<evidence type="ECO:0000256" key="1">
    <source>
        <dbReference type="SAM" id="Phobius"/>
    </source>
</evidence>
<dbReference type="EMBL" id="MHLI01000008">
    <property type="protein sequence ID" value="OGZ05592.1"/>
    <property type="molecule type" value="Genomic_DNA"/>
</dbReference>
<keyword evidence="1" id="KW-0472">Membrane</keyword>
<feature type="transmembrane region" description="Helical" evidence="1">
    <location>
        <begin position="22"/>
        <end position="55"/>
    </location>
</feature>
<protein>
    <submittedName>
        <fullName evidence="2">Uncharacterized protein</fullName>
    </submittedName>
</protein>